<dbReference type="Proteomes" id="UP000789920">
    <property type="component" value="Unassembled WGS sequence"/>
</dbReference>
<reference evidence="1" key="1">
    <citation type="submission" date="2021-06" db="EMBL/GenBank/DDBJ databases">
        <authorList>
            <person name="Kallberg Y."/>
            <person name="Tangrot J."/>
            <person name="Rosling A."/>
        </authorList>
    </citation>
    <scope>NUCLEOTIDE SEQUENCE</scope>
    <source>
        <strain evidence="1">MA461A</strain>
    </source>
</reference>
<dbReference type="EMBL" id="CAJVQC010007075">
    <property type="protein sequence ID" value="CAG8574941.1"/>
    <property type="molecule type" value="Genomic_DNA"/>
</dbReference>
<name>A0ACA9M7G5_9GLOM</name>
<protein>
    <submittedName>
        <fullName evidence="1">30551_t:CDS:1</fullName>
    </submittedName>
</protein>
<feature type="non-terminal residue" evidence="1">
    <location>
        <position position="1"/>
    </location>
</feature>
<evidence type="ECO:0000313" key="1">
    <source>
        <dbReference type="EMBL" id="CAG8574941.1"/>
    </source>
</evidence>
<comment type="caution">
    <text evidence="1">The sequence shown here is derived from an EMBL/GenBank/DDBJ whole genome shotgun (WGS) entry which is preliminary data.</text>
</comment>
<organism evidence="1 2">
    <name type="scientific">Racocetra persica</name>
    <dbReference type="NCBI Taxonomy" id="160502"/>
    <lineage>
        <taxon>Eukaryota</taxon>
        <taxon>Fungi</taxon>
        <taxon>Fungi incertae sedis</taxon>
        <taxon>Mucoromycota</taxon>
        <taxon>Glomeromycotina</taxon>
        <taxon>Glomeromycetes</taxon>
        <taxon>Diversisporales</taxon>
        <taxon>Gigasporaceae</taxon>
        <taxon>Racocetra</taxon>
    </lineage>
</organism>
<sequence length="88" mass="9945">RRGDGGVDIRCWFKGRLILIQCKNWTNNIGPETIRSLRGVTCTEKRGTIGIVIGINFTTGAIREAEKSKIRPILLTTKDRYDVKITKL</sequence>
<gene>
    <name evidence="1" type="ORF">RPERSI_LOCUS4904</name>
</gene>
<accession>A0ACA9M7G5</accession>
<keyword evidence="2" id="KW-1185">Reference proteome</keyword>
<evidence type="ECO:0000313" key="2">
    <source>
        <dbReference type="Proteomes" id="UP000789920"/>
    </source>
</evidence>
<proteinExistence type="predicted"/>